<reference evidence="3" key="1">
    <citation type="submission" date="2019-08" db="EMBL/GenBank/DDBJ databases">
        <title>Limnoglobus roseus gen. nov., sp. nov., a novel freshwater planctomycete with a giant genome from the family Gemmataceae.</title>
        <authorList>
            <person name="Kulichevskaya I.S."/>
            <person name="Naumoff D.G."/>
            <person name="Miroshnikov K."/>
            <person name="Ivanova A."/>
            <person name="Philippov D.A."/>
            <person name="Hakobyan A."/>
            <person name="Rijpstra I.C."/>
            <person name="Sinninghe Damste J.S."/>
            <person name="Liesack W."/>
            <person name="Dedysh S.N."/>
        </authorList>
    </citation>
    <scope>NUCLEOTIDE SEQUENCE [LARGE SCALE GENOMIC DNA]</scope>
    <source>
        <strain evidence="3">PX52</strain>
    </source>
</reference>
<sequence length="221" mass="23597">MRFLSALILAAAFAAMATAHFVYVVPAKDGKTVQVVMSENLDPDDNVTMDKVNGLKLTARLEDGKEVPVTHKAGPHALTADVPAHAKLLHGTVIYGMLSRKDAKPALLVYHPKAILDGCDQKTATVGEKAALEIVPVTAAGKTSFHVHGAGKPVADVELSVLLPDGKATKLKTDKDGKTEPVTGAGRYGIWARHIEPKAGEHDGKKYEEVRHYATLVVDLK</sequence>
<proteinExistence type="predicted"/>
<gene>
    <name evidence="2" type="ORF">PX52LOC_08183</name>
</gene>
<evidence type="ECO:0000313" key="2">
    <source>
        <dbReference type="EMBL" id="QEL21054.1"/>
    </source>
</evidence>
<dbReference type="AlphaFoldDB" id="A0A5C1AUW2"/>
<organism evidence="2 3">
    <name type="scientific">Limnoglobus roseus</name>
    <dbReference type="NCBI Taxonomy" id="2598579"/>
    <lineage>
        <taxon>Bacteria</taxon>
        <taxon>Pseudomonadati</taxon>
        <taxon>Planctomycetota</taxon>
        <taxon>Planctomycetia</taxon>
        <taxon>Gemmatales</taxon>
        <taxon>Gemmataceae</taxon>
        <taxon>Limnoglobus</taxon>
    </lineage>
</organism>
<feature type="chain" id="PRO_5022846476" description="DUF4198 domain-containing protein" evidence="1">
    <location>
        <begin position="20"/>
        <end position="221"/>
    </location>
</feature>
<dbReference type="RefSeq" id="WP_149115297.1">
    <property type="nucleotide sequence ID" value="NZ_CP042425.1"/>
</dbReference>
<feature type="signal peptide" evidence="1">
    <location>
        <begin position="1"/>
        <end position="19"/>
    </location>
</feature>
<protein>
    <recommendedName>
        <fullName evidence="4">DUF4198 domain-containing protein</fullName>
    </recommendedName>
</protein>
<evidence type="ECO:0008006" key="4">
    <source>
        <dbReference type="Google" id="ProtNLM"/>
    </source>
</evidence>
<dbReference type="EMBL" id="CP042425">
    <property type="protein sequence ID" value="QEL21054.1"/>
    <property type="molecule type" value="Genomic_DNA"/>
</dbReference>
<dbReference type="Proteomes" id="UP000324974">
    <property type="component" value="Chromosome"/>
</dbReference>
<keyword evidence="1" id="KW-0732">Signal</keyword>
<accession>A0A5C1AUW2</accession>
<evidence type="ECO:0000313" key="3">
    <source>
        <dbReference type="Proteomes" id="UP000324974"/>
    </source>
</evidence>
<name>A0A5C1AUW2_9BACT</name>
<evidence type="ECO:0000256" key="1">
    <source>
        <dbReference type="SAM" id="SignalP"/>
    </source>
</evidence>
<dbReference type="OrthoDB" id="275928at2"/>
<keyword evidence="3" id="KW-1185">Reference proteome</keyword>
<dbReference type="KEGG" id="lrs:PX52LOC_08183"/>